<accession>A0A4Q0SK80</accession>
<name>A0A4Q0SK80_9BRAD</name>
<proteinExistence type="predicted"/>
<dbReference type="EMBL" id="LBJQ01000001">
    <property type="protein sequence ID" value="RXH38719.1"/>
    <property type="molecule type" value="Genomic_DNA"/>
</dbReference>
<organism evidence="1 2">
    <name type="scientific">Bradyrhizobium nanningense</name>
    <dbReference type="NCBI Taxonomy" id="1325118"/>
    <lineage>
        <taxon>Bacteria</taxon>
        <taxon>Pseudomonadati</taxon>
        <taxon>Pseudomonadota</taxon>
        <taxon>Alphaproteobacteria</taxon>
        <taxon>Hyphomicrobiales</taxon>
        <taxon>Nitrobacteraceae</taxon>
        <taxon>Bradyrhizobium</taxon>
    </lineage>
</organism>
<dbReference type="Proteomes" id="UP000289546">
    <property type="component" value="Unassembled WGS sequence"/>
</dbReference>
<evidence type="ECO:0000313" key="2">
    <source>
        <dbReference type="Proteomes" id="UP000289546"/>
    </source>
</evidence>
<comment type="caution">
    <text evidence="1">The sequence shown here is derived from an EMBL/GenBank/DDBJ whole genome shotgun (WGS) entry which is preliminary data.</text>
</comment>
<evidence type="ECO:0000313" key="1">
    <source>
        <dbReference type="EMBL" id="RXH38719.1"/>
    </source>
</evidence>
<keyword evidence="2" id="KW-1185">Reference proteome</keyword>
<sequence>MDAQLGSLLQSGDGCRVSADAKAHEEFFRTLLADMVEPGRPFVERPAAAAAGKLCRRHAQFLIL</sequence>
<gene>
    <name evidence="1" type="ORF">XH99_00190</name>
</gene>
<dbReference type="AlphaFoldDB" id="A0A4Q0SK80"/>
<protein>
    <submittedName>
        <fullName evidence="1">Uncharacterized protein</fullName>
    </submittedName>
</protein>
<reference evidence="1 2" key="1">
    <citation type="submission" date="2015-04" db="EMBL/GenBank/DDBJ databases">
        <title>Comparative genomics of rhizobia nodulating Arachis hypogaea in China.</title>
        <authorList>
            <person name="Li Y."/>
        </authorList>
    </citation>
    <scope>NUCLEOTIDE SEQUENCE [LARGE SCALE GENOMIC DNA]</scope>
    <source>
        <strain evidence="1 2">CCBAU 51757</strain>
    </source>
</reference>